<proteinExistence type="predicted"/>
<evidence type="ECO:0000259" key="2">
    <source>
        <dbReference type="PROSITE" id="PS50878"/>
    </source>
</evidence>
<dbReference type="CDD" id="cd01650">
    <property type="entry name" value="RT_nLTR_like"/>
    <property type="match status" value="1"/>
</dbReference>
<dbReference type="CDD" id="cd09076">
    <property type="entry name" value="L1-EN"/>
    <property type="match status" value="1"/>
</dbReference>
<feature type="transmembrane region" description="Helical" evidence="1">
    <location>
        <begin position="90"/>
        <end position="109"/>
    </location>
</feature>
<evidence type="ECO:0000313" key="4">
    <source>
        <dbReference type="Proteomes" id="UP000694569"/>
    </source>
</evidence>
<dbReference type="GO" id="GO:0003824">
    <property type="term" value="F:catalytic activity"/>
    <property type="evidence" value="ECO:0007669"/>
    <property type="project" value="InterPro"/>
</dbReference>
<organism evidence="3 4">
    <name type="scientific">Leptobrachium leishanense</name>
    <name type="common">Leishan spiny toad</name>
    <dbReference type="NCBI Taxonomy" id="445787"/>
    <lineage>
        <taxon>Eukaryota</taxon>
        <taxon>Metazoa</taxon>
        <taxon>Chordata</taxon>
        <taxon>Craniata</taxon>
        <taxon>Vertebrata</taxon>
        <taxon>Euteleostomi</taxon>
        <taxon>Amphibia</taxon>
        <taxon>Batrachia</taxon>
        <taxon>Anura</taxon>
        <taxon>Pelobatoidea</taxon>
        <taxon>Megophryidae</taxon>
        <taxon>Leptobrachium</taxon>
    </lineage>
</organism>
<reference evidence="3" key="2">
    <citation type="submission" date="2025-09" db="UniProtKB">
        <authorList>
            <consortium name="Ensembl"/>
        </authorList>
    </citation>
    <scope>IDENTIFICATION</scope>
</reference>
<dbReference type="Ensembl" id="ENSLLET00000008559.1">
    <property type="protein sequence ID" value="ENSLLEP00000008229.1"/>
    <property type="gene ID" value="ENSLLEG00000005228.1"/>
</dbReference>
<sequence>MKLLSYNVKGLNVPMKRHSLSKTLKFHDADIVCIQETHFRRLDHPKLNIPFYQTQYHSTFASKSRGVSLLIHNRLAFQAHRILKDTKGRYIILVCTINSVPYTLVSIYAPNISQIQFLTQILEKTREVQIGTLILCGDFNLGLDPLKDRSTQSTPTLSKSSIRKLHVLLQQHDLYDTWRLQHPRERDYTFRSKAHNSYTRIDHFMVTGATLPRILDSQILPFTWSDHSPVLLVLGDAYQYYTRPPWKIRDMMLKQDLAVQTIQSALTHYFAENATQDVSPITVWQAHKAVIRGVCMQWSARQRKSYMSNRLQLLTTLQDLDVRNKLAPSQTTADLIENTLISLRDLDTDGYFHTMTRIKAAYYSLHNKSGRFLARKLQPLRAPRKVHTLHTNVGDIHNPQEIANGFAQYYEKLYNLGTDDDISQPSEAIVDTYLENIHLPTLSQTQTATLSSPITIEDITIAIKALPTGKAPGPDGLSGLYYTTFSSQLIPHLHSAFAAAGEEGSFPVDMLRAHIVTLPKPGKPPNRCPNLRPISLINVDVKLYGKILATRLQYLLPSLIGQDQVGFITKRQGPDSTKKLLTLMDTMNREGTPGLILSLDAEKAFDRVSWLFLSRVLLKFGFPKSFLTAVQALYDSPSARVLNSGFLSEEFRITNGTRQGCPLSPLLYALILEPLAQAIRQNDLIRGVSLGPTTFKLNLYADDILLTLTDPETSLPALNTELELYSKVSYHLVNAQKTQALPLNLPKTRLTTLRSHYNFDWRSEYITYLGLRITNTTEGLYKHNYDTLLRDVKNQLFQWRLKEVSWLGRMATVKMMMIPKILYILRSIPIVLSKSYLDQLQSILISYIWQNKKPRIPRSLLYRRHRDGGLKVAHVHRYYWASCLATLSEIVHTRPSPQWLVILSTYTNGHDISNLIWIPRRSRPKLPFLLPLATLLLRIWDQHSSLFTQHKPLSLAIPLSSLTYLLPHFRAPPWIRLGVTHLHHFFTPPAIMTFQSMQIKYKAPPNMFLSYSQIYSYMRKCNILDDLRATLPLLTEFELFWLDPISTIKPISLFYRLLTTPIKPHRWSYQATWERDLSKSFTPTQWAMAHMFATGATKCATLIETQRKVMYCWYYTPLRLNRMDPQSSDICWRCSSAVGDMGHIWWHCPKIAPVWSGLSELATEVLGCNIPCSPEVLLLGMIRLPRQHLKMLFIMASSTMLLIARHWKSEVVPTNSQIRTTLNQYRSFDSRAVSRGEGTPPQKDPWSLWDIQKIYEACGP</sequence>
<dbReference type="InterPro" id="IPR005135">
    <property type="entry name" value="Endo/exonuclease/phosphatase"/>
</dbReference>
<dbReference type="InterPro" id="IPR043502">
    <property type="entry name" value="DNA/RNA_pol_sf"/>
</dbReference>
<dbReference type="Proteomes" id="UP000694569">
    <property type="component" value="Unplaced"/>
</dbReference>
<feature type="domain" description="Reverse transcriptase" evidence="2">
    <location>
        <begin position="499"/>
        <end position="773"/>
    </location>
</feature>
<name>A0A8C5M1Q5_9ANUR</name>
<dbReference type="AlphaFoldDB" id="A0A8C5M1Q5"/>
<dbReference type="SUPFAM" id="SSF56672">
    <property type="entry name" value="DNA/RNA polymerases"/>
    <property type="match status" value="1"/>
</dbReference>
<keyword evidence="1" id="KW-0812">Transmembrane</keyword>
<dbReference type="PROSITE" id="PS50878">
    <property type="entry name" value="RT_POL"/>
    <property type="match status" value="1"/>
</dbReference>
<keyword evidence="1" id="KW-0472">Membrane</keyword>
<dbReference type="GeneTree" id="ENSGT00940000163630"/>
<dbReference type="InterPro" id="IPR000477">
    <property type="entry name" value="RT_dom"/>
</dbReference>
<dbReference type="InterPro" id="IPR036691">
    <property type="entry name" value="Endo/exonu/phosph_ase_sf"/>
</dbReference>
<keyword evidence="4" id="KW-1185">Reference proteome</keyword>
<keyword evidence="1" id="KW-1133">Transmembrane helix</keyword>
<dbReference type="Pfam" id="PF00078">
    <property type="entry name" value="RVT_1"/>
    <property type="match status" value="1"/>
</dbReference>
<dbReference type="PANTHER" id="PTHR31635:SF196">
    <property type="entry name" value="REVERSE TRANSCRIPTASE DOMAIN-CONTAINING PROTEIN-RELATED"/>
    <property type="match status" value="1"/>
</dbReference>
<evidence type="ECO:0000313" key="3">
    <source>
        <dbReference type="Ensembl" id="ENSLLEP00000008229.1"/>
    </source>
</evidence>
<dbReference type="SUPFAM" id="SSF56219">
    <property type="entry name" value="DNase I-like"/>
    <property type="match status" value="1"/>
</dbReference>
<evidence type="ECO:0000256" key="1">
    <source>
        <dbReference type="SAM" id="Phobius"/>
    </source>
</evidence>
<reference evidence="3" key="1">
    <citation type="submission" date="2025-08" db="UniProtKB">
        <authorList>
            <consortium name="Ensembl"/>
        </authorList>
    </citation>
    <scope>IDENTIFICATION</scope>
</reference>
<protein>
    <recommendedName>
        <fullName evidence="2">Reverse transcriptase domain-containing protein</fullName>
    </recommendedName>
</protein>
<dbReference type="OrthoDB" id="416119at2759"/>
<accession>A0A8C5M1Q5</accession>
<dbReference type="Gene3D" id="3.60.10.10">
    <property type="entry name" value="Endonuclease/exonuclease/phosphatase"/>
    <property type="match status" value="1"/>
</dbReference>
<dbReference type="Pfam" id="PF03372">
    <property type="entry name" value="Exo_endo_phos"/>
    <property type="match status" value="1"/>
</dbReference>
<dbReference type="PANTHER" id="PTHR31635">
    <property type="entry name" value="REVERSE TRANSCRIPTASE DOMAIN-CONTAINING PROTEIN-RELATED"/>
    <property type="match status" value="1"/>
</dbReference>